<comment type="caution">
    <text evidence="1">The sequence shown here is derived from an EMBL/GenBank/DDBJ whole genome shotgun (WGS) entry which is preliminary data.</text>
</comment>
<dbReference type="Gene3D" id="3.40.50.1580">
    <property type="entry name" value="Nucleoside phosphorylase domain"/>
    <property type="match status" value="1"/>
</dbReference>
<proteinExistence type="predicted"/>
<gene>
    <name evidence="1" type="ORF">Tfer_1045</name>
</gene>
<sequence length="239" mass="26815">MKLGIISPSKVLTVFIKENMSCGLYSENEGIRVTHGKLWGKVICLFELSEKNERFRDKKVAGLLSEYRVGQLLSFDIGRTNEPWLQEGDIVLSSDAQLWQVDSKGLLVNAKSLAAHPKLMDKVLSALERYKTEEVDTKAVVGSISTYQPGAVAPKGFIPPPNTKTINCWDMDGYYLAEFCEQAKIPWVLVRLVLDSDHEIEELPPNLKWDMAKKCFWIVKGVVDSTNLAKGAKKARKLT</sequence>
<dbReference type="AlphaFoldDB" id="A0A0L6W4Z7"/>
<organism evidence="1 2">
    <name type="scientific">Thermincola ferriacetica</name>
    <dbReference type="NCBI Taxonomy" id="281456"/>
    <lineage>
        <taxon>Bacteria</taxon>
        <taxon>Bacillati</taxon>
        <taxon>Bacillota</taxon>
        <taxon>Clostridia</taxon>
        <taxon>Eubacteriales</taxon>
        <taxon>Thermincolaceae</taxon>
        <taxon>Thermincola</taxon>
    </lineage>
</organism>
<dbReference type="Proteomes" id="UP000037175">
    <property type="component" value="Unassembled WGS sequence"/>
</dbReference>
<evidence type="ECO:0000313" key="1">
    <source>
        <dbReference type="EMBL" id="KNZ70174.1"/>
    </source>
</evidence>
<dbReference type="GO" id="GO:0003824">
    <property type="term" value="F:catalytic activity"/>
    <property type="evidence" value="ECO:0007669"/>
    <property type="project" value="InterPro"/>
</dbReference>
<dbReference type="SUPFAM" id="SSF53167">
    <property type="entry name" value="Purine and uridine phosphorylases"/>
    <property type="match status" value="1"/>
</dbReference>
<reference evidence="2" key="1">
    <citation type="submission" date="2015-07" db="EMBL/GenBank/DDBJ databases">
        <title>Complete Genome of Thermincola ferriacetica strain Z-0001T.</title>
        <authorList>
            <person name="Lusk B."/>
            <person name="Badalamenti J.P."/>
            <person name="Parameswaran P."/>
            <person name="Bond D.R."/>
            <person name="Torres C.I."/>
        </authorList>
    </citation>
    <scope>NUCLEOTIDE SEQUENCE [LARGE SCALE GENOMIC DNA]</scope>
    <source>
        <strain evidence="2">Z-0001</strain>
    </source>
</reference>
<keyword evidence="2" id="KW-1185">Reference proteome</keyword>
<dbReference type="EMBL" id="LGTE01000005">
    <property type="protein sequence ID" value="KNZ70174.1"/>
    <property type="molecule type" value="Genomic_DNA"/>
</dbReference>
<protein>
    <recommendedName>
        <fullName evidence="3">Nucleoside phosphorylase domain-containing protein</fullName>
    </recommendedName>
</protein>
<dbReference type="GO" id="GO:0009116">
    <property type="term" value="P:nucleoside metabolic process"/>
    <property type="evidence" value="ECO:0007669"/>
    <property type="project" value="InterPro"/>
</dbReference>
<evidence type="ECO:0008006" key="3">
    <source>
        <dbReference type="Google" id="ProtNLM"/>
    </source>
</evidence>
<accession>A0A0L6W4Z7</accession>
<dbReference type="InterPro" id="IPR035994">
    <property type="entry name" value="Nucleoside_phosphorylase_sf"/>
</dbReference>
<name>A0A0L6W4Z7_9FIRM</name>
<evidence type="ECO:0000313" key="2">
    <source>
        <dbReference type="Proteomes" id="UP000037175"/>
    </source>
</evidence>
<dbReference type="RefSeq" id="WP_013120720.1">
    <property type="nucleotide sequence ID" value="NZ_LGTE01000005.1"/>
</dbReference>